<sequence>MGSVLSISEPPSKSISDLPYVGPKLTGRPKSSSDPYKGPTISIAGSTQDRDHICIDLVRIYPLNNRKPPRIYKEEISSPPNEEGVPYIDHSGDEQRQNPQPNPQQVDLDLNATANGSQDSAGRNAETDGAQNGQPNSGGDRSRGRRSTSAFDRLGPGN</sequence>
<feature type="compositionally biased region" description="Polar residues" evidence="1">
    <location>
        <begin position="112"/>
        <end position="121"/>
    </location>
</feature>
<gene>
    <name evidence="2" type="ORF">PIB30_025989</name>
</gene>
<feature type="compositionally biased region" description="Polar residues" evidence="1">
    <location>
        <begin position="1"/>
        <end position="15"/>
    </location>
</feature>
<evidence type="ECO:0000256" key="1">
    <source>
        <dbReference type="SAM" id="MobiDB-lite"/>
    </source>
</evidence>
<proteinExistence type="predicted"/>
<keyword evidence="3" id="KW-1185">Reference proteome</keyword>
<evidence type="ECO:0000313" key="2">
    <source>
        <dbReference type="EMBL" id="MED6145519.1"/>
    </source>
</evidence>
<dbReference type="Proteomes" id="UP001341840">
    <property type="component" value="Unassembled WGS sequence"/>
</dbReference>
<accession>A0ABU6TB13</accession>
<reference evidence="2 3" key="1">
    <citation type="journal article" date="2023" name="Plants (Basel)">
        <title>Bridging the Gap: Combining Genomics and Transcriptomics Approaches to Understand Stylosanthes scabra, an Orphan Legume from the Brazilian Caatinga.</title>
        <authorList>
            <person name="Ferreira-Neto J.R.C."/>
            <person name="da Silva M.D."/>
            <person name="Binneck E."/>
            <person name="de Melo N.F."/>
            <person name="da Silva R.H."/>
            <person name="de Melo A.L.T.M."/>
            <person name="Pandolfi V."/>
            <person name="Bustamante F.O."/>
            <person name="Brasileiro-Vidal A.C."/>
            <person name="Benko-Iseppon A.M."/>
        </authorList>
    </citation>
    <scope>NUCLEOTIDE SEQUENCE [LARGE SCALE GENOMIC DNA]</scope>
    <source>
        <tissue evidence="2">Leaves</tissue>
    </source>
</reference>
<feature type="region of interest" description="Disordered" evidence="1">
    <location>
        <begin position="1"/>
        <end position="49"/>
    </location>
</feature>
<name>A0ABU6TB13_9FABA</name>
<protein>
    <submittedName>
        <fullName evidence="2">Uncharacterized protein</fullName>
    </submittedName>
</protein>
<feature type="region of interest" description="Disordered" evidence="1">
    <location>
        <begin position="64"/>
        <end position="158"/>
    </location>
</feature>
<comment type="caution">
    <text evidence="2">The sequence shown here is derived from an EMBL/GenBank/DDBJ whole genome shotgun (WGS) entry which is preliminary data.</text>
</comment>
<organism evidence="2 3">
    <name type="scientific">Stylosanthes scabra</name>
    <dbReference type="NCBI Taxonomy" id="79078"/>
    <lineage>
        <taxon>Eukaryota</taxon>
        <taxon>Viridiplantae</taxon>
        <taxon>Streptophyta</taxon>
        <taxon>Embryophyta</taxon>
        <taxon>Tracheophyta</taxon>
        <taxon>Spermatophyta</taxon>
        <taxon>Magnoliopsida</taxon>
        <taxon>eudicotyledons</taxon>
        <taxon>Gunneridae</taxon>
        <taxon>Pentapetalae</taxon>
        <taxon>rosids</taxon>
        <taxon>fabids</taxon>
        <taxon>Fabales</taxon>
        <taxon>Fabaceae</taxon>
        <taxon>Papilionoideae</taxon>
        <taxon>50 kb inversion clade</taxon>
        <taxon>dalbergioids sensu lato</taxon>
        <taxon>Dalbergieae</taxon>
        <taxon>Pterocarpus clade</taxon>
        <taxon>Stylosanthes</taxon>
    </lineage>
</organism>
<evidence type="ECO:0000313" key="3">
    <source>
        <dbReference type="Proteomes" id="UP001341840"/>
    </source>
</evidence>
<dbReference type="EMBL" id="JASCZI010090717">
    <property type="protein sequence ID" value="MED6145519.1"/>
    <property type="molecule type" value="Genomic_DNA"/>
</dbReference>